<dbReference type="Gene3D" id="3.80.10.10">
    <property type="entry name" value="Ribonuclease Inhibitor"/>
    <property type="match status" value="1"/>
</dbReference>
<dbReference type="EMBL" id="JAAAIN010000694">
    <property type="protein sequence ID" value="KAG0311641.1"/>
    <property type="molecule type" value="Genomic_DNA"/>
</dbReference>
<dbReference type="AlphaFoldDB" id="A0A9P6UMS5"/>
<dbReference type="InterPro" id="IPR032675">
    <property type="entry name" value="LRR_dom_sf"/>
</dbReference>
<reference evidence="2" key="1">
    <citation type="journal article" date="2020" name="Fungal Divers.">
        <title>Resolving the Mortierellaceae phylogeny through synthesis of multi-gene phylogenetics and phylogenomics.</title>
        <authorList>
            <person name="Vandepol N."/>
            <person name="Liber J."/>
            <person name="Desiro A."/>
            <person name="Na H."/>
            <person name="Kennedy M."/>
            <person name="Barry K."/>
            <person name="Grigoriev I.V."/>
            <person name="Miller A.N."/>
            <person name="O'Donnell K."/>
            <person name="Stajich J.E."/>
            <person name="Bonito G."/>
        </authorList>
    </citation>
    <scope>NUCLEOTIDE SEQUENCE</scope>
    <source>
        <strain evidence="2">NVP60</strain>
    </source>
</reference>
<evidence type="ECO:0000313" key="2">
    <source>
        <dbReference type="EMBL" id="KAG0311641.1"/>
    </source>
</evidence>
<evidence type="ECO:0000313" key="3">
    <source>
        <dbReference type="Proteomes" id="UP000823405"/>
    </source>
</evidence>
<dbReference type="SUPFAM" id="SSF52047">
    <property type="entry name" value="RNI-like"/>
    <property type="match status" value="1"/>
</dbReference>
<accession>A0A9P6UMS5</accession>
<name>A0A9P6UMS5_9FUNG</name>
<keyword evidence="1" id="KW-0732">Signal</keyword>
<keyword evidence="3" id="KW-1185">Reference proteome</keyword>
<gene>
    <name evidence="2" type="ORF">BGZ97_011729</name>
</gene>
<organism evidence="2 3">
    <name type="scientific">Linnemannia gamsii</name>
    <dbReference type="NCBI Taxonomy" id="64522"/>
    <lineage>
        <taxon>Eukaryota</taxon>
        <taxon>Fungi</taxon>
        <taxon>Fungi incertae sedis</taxon>
        <taxon>Mucoromycota</taxon>
        <taxon>Mortierellomycotina</taxon>
        <taxon>Mortierellomycetes</taxon>
        <taxon>Mortierellales</taxon>
        <taxon>Mortierellaceae</taxon>
        <taxon>Linnemannia</taxon>
    </lineage>
</organism>
<sequence length="368" mass="41539">MTSLVYLRLSILLQENLAWQCFSTIFFACPSSLQKLRMPVEFAPRITVRGVNQDGLLEVPPPGQRDIPLANLRTFSTGKFTRDTPVDELGAIFAHCPNIDHLYLPNVTDRSDVDKIAKVIVDACPRLNILYVNDDDDDDDDNDGDVDVTLLIRILELMPAQQASKIKFMDTMRPLEPQTIGHLFQRHSSTLRSLDLSRCHTIRSKVLQLILQECLALEELRTHRSDYTGLRYITLEDAVSGDWMAYFRRPPPIVLSAEEMRLFVLLEALYGRLGALTELEELDLRARDLGSDSSSPFTDHYFPGMFSLGDPATGRPGYLELLKGWKKLRILEGSIIVPAGEGDVTMGAEEAAWMGEHWLALRMATFFP</sequence>
<evidence type="ECO:0000256" key="1">
    <source>
        <dbReference type="SAM" id="SignalP"/>
    </source>
</evidence>
<dbReference type="OrthoDB" id="10539085at2759"/>
<proteinExistence type="predicted"/>
<dbReference type="Proteomes" id="UP000823405">
    <property type="component" value="Unassembled WGS sequence"/>
</dbReference>
<comment type="caution">
    <text evidence="2">The sequence shown here is derived from an EMBL/GenBank/DDBJ whole genome shotgun (WGS) entry which is preliminary data.</text>
</comment>
<protein>
    <submittedName>
        <fullName evidence="2">Uncharacterized protein</fullName>
    </submittedName>
</protein>
<feature type="signal peptide" evidence="1">
    <location>
        <begin position="1"/>
        <end position="18"/>
    </location>
</feature>
<feature type="chain" id="PRO_5040324978" evidence="1">
    <location>
        <begin position="19"/>
        <end position="368"/>
    </location>
</feature>